<dbReference type="AlphaFoldDB" id="A0A3L8P5Q6"/>
<proteinExistence type="predicted"/>
<organism evidence="2 3">
    <name type="scientific">Nocardioides mangrovicus</name>
    <dbReference type="NCBI Taxonomy" id="2478913"/>
    <lineage>
        <taxon>Bacteria</taxon>
        <taxon>Bacillati</taxon>
        <taxon>Actinomycetota</taxon>
        <taxon>Actinomycetes</taxon>
        <taxon>Propionibacteriales</taxon>
        <taxon>Nocardioidaceae</taxon>
        <taxon>Nocardioides</taxon>
    </lineage>
</organism>
<evidence type="ECO:0000313" key="3">
    <source>
        <dbReference type="Proteomes" id="UP000281708"/>
    </source>
</evidence>
<dbReference type="Proteomes" id="UP000281708">
    <property type="component" value="Unassembled WGS sequence"/>
</dbReference>
<sequence>MSSGLLRLAGGFATTREAEHAYDGSGGAFVATVFDPVDQVVIVSAENAQQLPDRARLFVFPGHEQLSGTLEVAALLELLDEVRSFDGTVPGAQERVETQRFVRPLVEAGRTVLVLRPYDDGTDSPDRAAHVPFEQPNPTPCCANH</sequence>
<feature type="region of interest" description="Disordered" evidence="1">
    <location>
        <begin position="117"/>
        <end position="145"/>
    </location>
</feature>
<reference evidence="2 3" key="1">
    <citation type="submission" date="2018-10" db="EMBL/GenBank/DDBJ databases">
        <title>Marmoricola sp. 4Q3S-7 whole genome shotgun sequence.</title>
        <authorList>
            <person name="Li F."/>
        </authorList>
    </citation>
    <scope>NUCLEOTIDE SEQUENCE [LARGE SCALE GENOMIC DNA]</scope>
    <source>
        <strain evidence="2 3">4Q3S-7</strain>
    </source>
</reference>
<protein>
    <submittedName>
        <fullName evidence="2">Uncharacterized protein</fullName>
    </submittedName>
</protein>
<evidence type="ECO:0000256" key="1">
    <source>
        <dbReference type="SAM" id="MobiDB-lite"/>
    </source>
</evidence>
<comment type="caution">
    <text evidence="2">The sequence shown here is derived from an EMBL/GenBank/DDBJ whole genome shotgun (WGS) entry which is preliminary data.</text>
</comment>
<evidence type="ECO:0000313" key="2">
    <source>
        <dbReference type="EMBL" id="RLV50404.1"/>
    </source>
</evidence>
<name>A0A3L8P5Q6_9ACTN</name>
<gene>
    <name evidence="2" type="ORF">D9V37_04980</name>
</gene>
<accession>A0A3L8P5Q6</accession>
<keyword evidence="3" id="KW-1185">Reference proteome</keyword>
<dbReference type="OrthoDB" id="5189174at2"/>
<dbReference type="EMBL" id="RDBE01000002">
    <property type="protein sequence ID" value="RLV50404.1"/>
    <property type="molecule type" value="Genomic_DNA"/>
</dbReference>
<dbReference type="RefSeq" id="WP_121805059.1">
    <property type="nucleotide sequence ID" value="NZ_RDBE01000002.1"/>
</dbReference>